<keyword evidence="1" id="KW-0472">Membrane</keyword>
<gene>
    <name evidence="2" type="ORF">SAMN06296036_10751</name>
</gene>
<keyword evidence="1" id="KW-1133">Transmembrane helix</keyword>
<dbReference type="STRING" id="1513793.SAMN06296036_10751"/>
<dbReference type="EMBL" id="FWZT01000007">
    <property type="protein sequence ID" value="SMF20689.1"/>
    <property type="molecule type" value="Genomic_DNA"/>
</dbReference>
<proteinExistence type="predicted"/>
<keyword evidence="3" id="KW-1185">Reference proteome</keyword>
<dbReference type="AlphaFoldDB" id="A0A1Y6BVL0"/>
<dbReference type="RefSeq" id="WP_132318565.1">
    <property type="nucleotide sequence ID" value="NZ_FWZT01000007.1"/>
</dbReference>
<sequence>METASIPQPPHGLMGLDTTTSDPLWLWLLLIGLGLLVIFAVVRWFLVRAKSNKGTLVVRSEEKIAAIRRDIETLEVSEETQGPFLSRLSIGLRGALEHIVKLPFTDMTRFEINNAIQRHWPLTNHLEAFKDVLEHSDRVNYQNHRLKIEELHSLKEQTLNILQDLESFVRYS</sequence>
<dbReference type="Proteomes" id="UP000192907">
    <property type="component" value="Unassembled WGS sequence"/>
</dbReference>
<accession>A0A1Y6BVL0</accession>
<name>A0A1Y6BVL0_9BACT</name>
<organism evidence="2 3">
    <name type="scientific">Pseudobacteriovorax antillogorgiicola</name>
    <dbReference type="NCBI Taxonomy" id="1513793"/>
    <lineage>
        <taxon>Bacteria</taxon>
        <taxon>Pseudomonadati</taxon>
        <taxon>Bdellovibrionota</taxon>
        <taxon>Oligoflexia</taxon>
        <taxon>Oligoflexales</taxon>
        <taxon>Pseudobacteriovoracaceae</taxon>
        <taxon>Pseudobacteriovorax</taxon>
    </lineage>
</organism>
<evidence type="ECO:0000313" key="2">
    <source>
        <dbReference type="EMBL" id="SMF20689.1"/>
    </source>
</evidence>
<protein>
    <submittedName>
        <fullName evidence="2">Uncharacterized protein</fullName>
    </submittedName>
</protein>
<evidence type="ECO:0000313" key="3">
    <source>
        <dbReference type="Proteomes" id="UP000192907"/>
    </source>
</evidence>
<evidence type="ECO:0000256" key="1">
    <source>
        <dbReference type="SAM" id="Phobius"/>
    </source>
</evidence>
<keyword evidence="1" id="KW-0812">Transmembrane</keyword>
<feature type="transmembrane region" description="Helical" evidence="1">
    <location>
        <begin position="24"/>
        <end position="46"/>
    </location>
</feature>
<reference evidence="3" key="1">
    <citation type="submission" date="2017-04" db="EMBL/GenBank/DDBJ databases">
        <authorList>
            <person name="Varghese N."/>
            <person name="Submissions S."/>
        </authorList>
    </citation>
    <scope>NUCLEOTIDE SEQUENCE [LARGE SCALE GENOMIC DNA]</scope>
    <source>
        <strain evidence="3">RKEM611</strain>
    </source>
</reference>